<organism evidence="4 5">
    <name type="scientific">Nannocystis bainbridge</name>
    <dbReference type="NCBI Taxonomy" id="2995303"/>
    <lineage>
        <taxon>Bacteria</taxon>
        <taxon>Pseudomonadati</taxon>
        <taxon>Myxococcota</taxon>
        <taxon>Polyangia</taxon>
        <taxon>Nannocystales</taxon>
        <taxon>Nannocystaceae</taxon>
        <taxon>Nannocystis</taxon>
    </lineage>
</organism>
<dbReference type="Gene3D" id="3.20.20.140">
    <property type="entry name" value="Metal-dependent hydrolases"/>
    <property type="match status" value="1"/>
</dbReference>
<evidence type="ECO:0000313" key="4">
    <source>
        <dbReference type="EMBL" id="MDC0722547.1"/>
    </source>
</evidence>
<dbReference type="EMBL" id="JAQNDL010000003">
    <property type="protein sequence ID" value="MDC0722547.1"/>
    <property type="molecule type" value="Genomic_DNA"/>
</dbReference>
<dbReference type="InterPro" id="IPR051781">
    <property type="entry name" value="Metallo-dep_Hydrolase"/>
</dbReference>
<dbReference type="Pfam" id="PF01979">
    <property type="entry name" value="Amidohydro_1"/>
    <property type="match status" value="1"/>
</dbReference>
<feature type="region of interest" description="Disordered" evidence="1">
    <location>
        <begin position="416"/>
        <end position="447"/>
    </location>
</feature>
<dbReference type="PANTHER" id="PTHR43135">
    <property type="entry name" value="ALPHA-D-RIBOSE 1-METHYLPHOSPHONATE 5-TRIPHOSPHATE DIPHOSPHATASE"/>
    <property type="match status" value="1"/>
</dbReference>
<dbReference type="InterPro" id="IPR011059">
    <property type="entry name" value="Metal-dep_hydrolase_composite"/>
</dbReference>
<sequence length="447" mass="45913">MSHILFVAVLALKSPAAPAAVTLVKGGDLHVGDGTVVEDATIIIRDGKFAAVGGPELTAPSNSGVTLVDARGKIITPGLVASDNQLGLVEIDLEGSTHDDARGGDHPVRAAYDASRAFNAESSLIQVQAIGGVTTAAVAPAGGLLSGQVAWVDLVHGDHRGALSKAGVAIDGNLGHSYGGSRAAALAKLHEVLTDAQVFRGRKDAYERAQTRPFAAHALDLQALQPALAGQIPLTLSADRASDILAALDLAKEYKLRLVIVGGSEAWKVAPELAAAKVPVVLQPTRNLPGSFDTLGARLDTAALLAAAGVPVVIAWLDDSHNLRNITQEAGIAVANGLPWAAALRAITLEPALAYGQGTTHGSVAVGKVANLVVWSGDPLELSSRPTDVLVRGRAIPMVSRQTLLRDRYRSLDKFGAAAPSTNSNARPRPDTGAAATTATTAAPPQK</sequence>
<evidence type="ECO:0000256" key="2">
    <source>
        <dbReference type="SAM" id="SignalP"/>
    </source>
</evidence>
<feature type="compositionally biased region" description="Low complexity" evidence="1">
    <location>
        <begin position="434"/>
        <end position="447"/>
    </location>
</feature>
<proteinExistence type="predicted"/>
<feature type="signal peptide" evidence="2">
    <location>
        <begin position="1"/>
        <end position="19"/>
    </location>
</feature>
<evidence type="ECO:0000313" key="5">
    <source>
        <dbReference type="Proteomes" id="UP001221686"/>
    </source>
</evidence>
<dbReference type="InterPro" id="IPR006680">
    <property type="entry name" value="Amidohydro-rel"/>
</dbReference>
<comment type="caution">
    <text evidence="4">The sequence shown here is derived from an EMBL/GenBank/DDBJ whole genome shotgun (WGS) entry which is preliminary data.</text>
</comment>
<dbReference type="Proteomes" id="UP001221686">
    <property type="component" value="Unassembled WGS sequence"/>
</dbReference>
<evidence type="ECO:0000256" key="1">
    <source>
        <dbReference type="SAM" id="MobiDB-lite"/>
    </source>
</evidence>
<feature type="domain" description="Amidohydrolase-related" evidence="3">
    <location>
        <begin position="325"/>
        <end position="379"/>
    </location>
</feature>
<feature type="chain" id="PRO_5045210073" evidence="2">
    <location>
        <begin position="20"/>
        <end position="447"/>
    </location>
</feature>
<dbReference type="RefSeq" id="WP_272091074.1">
    <property type="nucleotide sequence ID" value="NZ_JAQNDL010000003.1"/>
</dbReference>
<dbReference type="SUPFAM" id="SSF51338">
    <property type="entry name" value="Composite domain of metallo-dependent hydrolases"/>
    <property type="match status" value="1"/>
</dbReference>
<dbReference type="SUPFAM" id="SSF51556">
    <property type="entry name" value="Metallo-dependent hydrolases"/>
    <property type="match status" value="1"/>
</dbReference>
<gene>
    <name evidence="4" type="ORF">POL25_37005</name>
</gene>
<evidence type="ECO:0000259" key="3">
    <source>
        <dbReference type="Pfam" id="PF01979"/>
    </source>
</evidence>
<dbReference type="InterPro" id="IPR032466">
    <property type="entry name" value="Metal_Hydrolase"/>
</dbReference>
<keyword evidence="5" id="KW-1185">Reference proteome</keyword>
<protein>
    <submittedName>
        <fullName evidence="4">Amidohydrolase family protein</fullName>
    </submittedName>
</protein>
<name>A0ABT5E9K3_9BACT</name>
<dbReference type="PANTHER" id="PTHR43135:SF3">
    <property type="entry name" value="ALPHA-D-RIBOSE 1-METHYLPHOSPHONATE 5-TRIPHOSPHATE DIPHOSPHATASE"/>
    <property type="match status" value="1"/>
</dbReference>
<reference evidence="4 5" key="1">
    <citation type="submission" date="2022-11" db="EMBL/GenBank/DDBJ databases">
        <title>Minimal conservation of predation-associated metabolite biosynthetic gene clusters underscores biosynthetic potential of Myxococcota including descriptions for ten novel species: Archangium lansinium sp. nov., Myxococcus landrumus sp. nov., Nannocystis bai.</title>
        <authorList>
            <person name="Ahearne A."/>
            <person name="Stevens C."/>
            <person name="Dowd S."/>
        </authorList>
    </citation>
    <scope>NUCLEOTIDE SEQUENCE [LARGE SCALE GENOMIC DNA]</scope>
    <source>
        <strain evidence="4 5">BB15-2</strain>
    </source>
</reference>
<accession>A0ABT5E9K3</accession>
<keyword evidence="2" id="KW-0732">Signal</keyword>